<dbReference type="Gene3D" id="3.30.240.20">
    <property type="entry name" value="bsu07140 like domains"/>
    <property type="match status" value="2"/>
</dbReference>
<feature type="domain" description="YetF C-terminal" evidence="8">
    <location>
        <begin position="85"/>
        <end position="218"/>
    </location>
</feature>
<evidence type="ECO:0000256" key="3">
    <source>
        <dbReference type="ARBA" id="ARBA00022475"/>
    </source>
</evidence>
<evidence type="ECO:0000256" key="5">
    <source>
        <dbReference type="ARBA" id="ARBA00022989"/>
    </source>
</evidence>
<protein>
    <recommendedName>
        <fullName evidence="8">YetF C-terminal domain-containing protein</fullName>
    </recommendedName>
</protein>
<gene>
    <name evidence="9" type="ORF">CBO05C_3518</name>
</gene>
<dbReference type="AlphaFoldDB" id="A0A0S6U9B9"/>
<evidence type="ECO:0000256" key="6">
    <source>
        <dbReference type="ARBA" id="ARBA00023136"/>
    </source>
</evidence>
<keyword evidence="5 7" id="KW-1133">Transmembrane helix</keyword>
<evidence type="ECO:0000256" key="4">
    <source>
        <dbReference type="ARBA" id="ARBA00022692"/>
    </source>
</evidence>
<dbReference type="InterPro" id="IPR023090">
    <property type="entry name" value="UPF0702_alpha/beta_dom_sf"/>
</dbReference>
<feature type="transmembrane region" description="Helical" evidence="7">
    <location>
        <begin position="6"/>
        <end position="26"/>
    </location>
</feature>
<dbReference type="HOGENOM" id="CLU_077149_0_2_9"/>
<feature type="transmembrane region" description="Helical" evidence="7">
    <location>
        <begin position="62"/>
        <end position="79"/>
    </location>
</feature>
<keyword evidence="3" id="KW-1003">Cell membrane</keyword>
<dbReference type="EMBL" id="DF384213">
    <property type="protein sequence ID" value="GAE03828.1"/>
    <property type="molecule type" value="Genomic_DNA"/>
</dbReference>
<dbReference type="GO" id="GO:0005886">
    <property type="term" value="C:plasma membrane"/>
    <property type="evidence" value="ECO:0007669"/>
    <property type="project" value="UniProtKB-SubCell"/>
</dbReference>
<dbReference type="RefSeq" id="WP_043013534.1">
    <property type="nucleotide sequence ID" value="NZ_DF384213.1"/>
</dbReference>
<dbReference type="Proteomes" id="UP000054164">
    <property type="component" value="Unassembled WGS sequence"/>
</dbReference>
<keyword evidence="6 7" id="KW-0472">Membrane</keyword>
<dbReference type="Pfam" id="PF04239">
    <property type="entry name" value="DUF421"/>
    <property type="match status" value="1"/>
</dbReference>
<comment type="subcellular location">
    <subcellularLocation>
        <location evidence="1">Cell membrane</location>
        <topology evidence="1">Multi-pass membrane protein</topology>
    </subcellularLocation>
</comment>
<comment type="similarity">
    <text evidence="2">Belongs to the UPF0702 family.</text>
</comment>
<evidence type="ECO:0000256" key="7">
    <source>
        <dbReference type="SAM" id="Phobius"/>
    </source>
</evidence>
<sequence>MELIKEFYILIGRIITILPLMVAVTLVMGKRSIAELPVFDFLIIVILGAVVGADIADPEIKHIYTTVAIILIGIFHIIVSKLKVKYRKFGHVITFEPTIVIQEGKFIVKNLRKIRYSIDNILQMLREKDIFDINDVHIGIVEANGNISILKKTNKTEVTIEDLNLQKGTSSLSYTVIIEGEVYKNVLSKLNLTEEWLNQQLINIGVKSEKEIFFASVNNKNEFHASLKSFMEDGENIVPI</sequence>
<feature type="transmembrane region" description="Helical" evidence="7">
    <location>
        <begin position="38"/>
        <end position="56"/>
    </location>
</feature>
<organism evidence="9">
    <name type="scientific">Clostridium botulinum B str. Osaka05</name>
    <dbReference type="NCBI Taxonomy" id="1407017"/>
    <lineage>
        <taxon>Bacteria</taxon>
        <taxon>Bacillati</taxon>
        <taxon>Bacillota</taxon>
        <taxon>Clostridia</taxon>
        <taxon>Eubacteriales</taxon>
        <taxon>Clostridiaceae</taxon>
        <taxon>Clostridium</taxon>
    </lineage>
</organism>
<evidence type="ECO:0000256" key="2">
    <source>
        <dbReference type="ARBA" id="ARBA00006448"/>
    </source>
</evidence>
<evidence type="ECO:0000256" key="1">
    <source>
        <dbReference type="ARBA" id="ARBA00004651"/>
    </source>
</evidence>
<evidence type="ECO:0000313" key="9">
    <source>
        <dbReference type="EMBL" id="GAE03828.1"/>
    </source>
</evidence>
<dbReference type="PANTHER" id="PTHR34582">
    <property type="entry name" value="UPF0702 TRANSMEMBRANE PROTEIN YCAP"/>
    <property type="match status" value="1"/>
</dbReference>
<accession>A0A0S6U9B9</accession>
<dbReference type="InterPro" id="IPR007353">
    <property type="entry name" value="DUF421"/>
</dbReference>
<dbReference type="PANTHER" id="PTHR34582:SF6">
    <property type="entry name" value="UPF0702 TRANSMEMBRANE PROTEIN YCAP"/>
    <property type="match status" value="1"/>
</dbReference>
<proteinExistence type="inferred from homology"/>
<reference evidence="9" key="1">
    <citation type="submission" date="2013-10" db="EMBL/GenBank/DDBJ databases">
        <title>Draft genome sequence of Clostridium botulinum type B strain Osaka05.</title>
        <authorList>
            <person name="Sakaguchi Y."/>
            <person name="Hosomi K."/>
            <person name="Uchiyama J."/>
            <person name="Ogura Y."/>
            <person name="Sakaguchi M."/>
            <person name="Kohda T."/>
            <person name="Mukamoto M."/>
            <person name="Misawa N."/>
            <person name="Matsuzaki S."/>
            <person name="Hayashi T."/>
            <person name="Kozaki S."/>
        </authorList>
    </citation>
    <scope>NUCLEOTIDE SEQUENCE</scope>
    <source>
        <strain evidence="9">Osaka05</strain>
    </source>
</reference>
<keyword evidence="4 7" id="KW-0812">Transmembrane</keyword>
<name>A0A0S6U9B9_CLOBO</name>
<evidence type="ECO:0000259" key="8">
    <source>
        <dbReference type="Pfam" id="PF04239"/>
    </source>
</evidence>